<dbReference type="CDD" id="cd07735">
    <property type="entry name" value="class_II_PDE_MBL-fold"/>
    <property type="match status" value="1"/>
</dbReference>
<dbReference type="GO" id="GO:0006198">
    <property type="term" value="P:cAMP catabolic process"/>
    <property type="evidence" value="ECO:0007669"/>
    <property type="project" value="InterPro"/>
</dbReference>
<dbReference type="PANTHER" id="PTHR28283:SF1">
    <property type="entry name" value="3',5'-CYCLIC-NUCLEOTIDE PHOSPHODIESTERASE 1"/>
    <property type="match status" value="1"/>
</dbReference>
<dbReference type="GO" id="GO:1902660">
    <property type="term" value="P:negative regulation of glucose mediated signaling pathway"/>
    <property type="evidence" value="ECO:0007669"/>
    <property type="project" value="TreeGrafter"/>
</dbReference>
<dbReference type="OrthoDB" id="258495at2759"/>
<dbReference type="PRINTS" id="PR00388">
    <property type="entry name" value="PDIESTERASE2"/>
</dbReference>
<dbReference type="InterPro" id="IPR036866">
    <property type="entry name" value="RibonucZ/Hydroxyglut_hydro"/>
</dbReference>
<name>A0A5C3MNN7_9AGAR</name>
<reference evidence="1 2" key="1">
    <citation type="journal article" date="2019" name="Nat. Ecol. Evol.">
        <title>Megaphylogeny resolves global patterns of mushroom evolution.</title>
        <authorList>
            <person name="Varga T."/>
            <person name="Krizsan K."/>
            <person name="Foldi C."/>
            <person name="Dima B."/>
            <person name="Sanchez-Garcia M."/>
            <person name="Sanchez-Ramirez S."/>
            <person name="Szollosi G.J."/>
            <person name="Szarkandi J.G."/>
            <person name="Papp V."/>
            <person name="Albert L."/>
            <person name="Andreopoulos W."/>
            <person name="Angelini C."/>
            <person name="Antonin V."/>
            <person name="Barry K.W."/>
            <person name="Bougher N.L."/>
            <person name="Buchanan P."/>
            <person name="Buyck B."/>
            <person name="Bense V."/>
            <person name="Catcheside P."/>
            <person name="Chovatia M."/>
            <person name="Cooper J."/>
            <person name="Damon W."/>
            <person name="Desjardin D."/>
            <person name="Finy P."/>
            <person name="Geml J."/>
            <person name="Haridas S."/>
            <person name="Hughes K."/>
            <person name="Justo A."/>
            <person name="Karasinski D."/>
            <person name="Kautmanova I."/>
            <person name="Kiss B."/>
            <person name="Kocsube S."/>
            <person name="Kotiranta H."/>
            <person name="LaButti K.M."/>
            <person name="Lechner B.E."/>
            <person name="Liimatainen K."/>
            <person name="Lipzen A."/>
            <person name="Lukacs Z."/>
            <person name="Mihaltcheva S."/>
            <person name="Morgado L.N."/>
            <person name="Niskanen T."/>
            <person name="Noordeloos M.E."/>
            <person name="Ohm R.A."/>
            <person name="Ortiz-Santana B."/>
            <person name="Ovrebo C."/>
            <person name="Racz N."/>
            <person name="Riley R."/>
            <person name="Savchenko A."/>
            <person name="Shiryaev A."/>
            <person name="Soop K."/>
            <person name="Spirin V."/>
            <person name="Szebenyi C."/>
            <person name="Tomsovsky M."/>
            <person name="Tulloss R.E."/>
            <person name="Uehling J."/>
            <person name="Grigoriev I.V."/>
            <person name="Vagvolgyi C."/>
            <person name="Papp T."/>
            <person name="Martin F.M."/>
            <person name="Miettinen O."/>
            <person name="Hibbett D.S."/>
            <person name="Nagy L.G."/>
        </authorList>
    </citation>
    <scope>NUCLEOTIDE SEQUENCE [LARGE SCALE GENOMIC DNA]</scope>
    <source>
        <strain evidence="1 2">CBS 166.37</strain>
    </source>
</reference>
<dbReference type="PANTHER" id="PTHR28283">
    <property type="entry name" value="3',5'-CYCLIC-NUCLEOTIDE PHOSPHODIESTERASE 1"/>
    <property type="match status" value="1"/>
</dbReference>
<dbReference type="Pfam" id="PF02112">
    <property type="entry name" value="PDEase_II"/>
    <property type="match status" value="1"/>
</dbReference>
<dbReference type="AlphaFoldDB" id="A0A5C3MNN7"/>
<proteinExistence type="predicted"/>
<dbReference type="Proteomes" id="UP000308652">
    <property type="component" value="Unassembled WGS sequence"/>
</dbReference>
<keyword evidence="2" id="KW-1185">Reference proteome</keyword>
<evidence type="ECO:0000313" key="1">
    <source>
        <dbReference type="EMBL" id="TFK42791.1"/>
    </source>
</evidence>
<dbReference type="GO" id="GO:0004115">
    <property type="term" value="F:3',5'-cyclic-AMP phosphodiesterase activity"/>
    <property type="evidence" value="ECO:0007669"/>
    <property type="project" value="InterPro"/>
</dbReference>
<gene>
    <name evidence="1" type="ORF">BDQ12DRAFT_598205</name>
</gene>
<dbReference type="EMBL" id="ML213592">
    <property type="protein sequence ID" value="TFK42791.1"/>
    <property type="molecule type" value="Genomic_DNA"/>
</dbReference>
<evidence type="ECO:0000313" key="2">
    <source>
        <dbReference type="Proteomes" id="UP000308652"/>
    </source>
</evidence>
<organism evidence="1 2">
    <name type="scientific">Crucibulum laeve</name>
    <dbReference type="NCBI Taxonomy" id="68775"/>
    <lineage>
        <taxon>Eukaryota</taxon>
        <taxon>Fungi</taxon>
        <taxon>Dikarya</taxon>
        <taxon>Basidiomycota</taxon>
        <taxon>Agaricomycotina</taxon>
        <taxon>Agaricomycetes</taxon>
        <taxon>Agaricomycetidae</taxon>
        <taxon>Agaricales</taxon>
        <taxon>Agaricineae</taxon>
        <taxon>Nidulariaceae</taxon>
        <taxon>Crucibulum</taxon>
    </lineage>
</organism>
<protein>
    <submittedName>
        <fullName evidence="1">cAMP phosphodiesterases class-II-domain-containing protein</fullName>
    </submittedName>
</protein>
<accession>A0A5C3MNN7</accession>
<dbReference type="Gene3D" id="3.60.15.10">
    <property type="entry name" value="Ribonuclease Z/Hydroxyacylglutathione hydrolase-like"/>
    <property type="match status" value="1"/>
</dbReference>
<dbReference type="STRING" id="68775.A0A5C3MNN7"/>
<dbReference type="InterPro" id="IPR000396">
    <property type="entry name" value="Pdiesterase2"/>
</dbReference>
<sequence>MTTFDMVVVGSGGGPDETNLSAYLFKPASAQWEDGIIALEAGSGIGALSHLIHRDPRLFDPLVVDGTARAYSASEIYSYVRCFLISHAHLDHISGLILSAGSLGGLRKRIYATKQSLQDLETIFSDRIWPNLASWNEEDGDFKLLYKTLYTDNKYVNVYPDVSVRTMHLNHGHNELGNYESAAFFIRHDPTSREFLFFGDVEPDSISAKPQSINVWRAAAPKIPDTLSTIFIECSWPSGRRDELLYGHLSPEHLVDELAVLAKEIVKIKQEEKSVSRSRPARKRQKKNHASVDELRGALNGVRIFIIHCKDDNTASPEERPCDVILQQVRGLVEGKELGAEILGAQQGMRIRKFSVLVRVSALIQPLTEI</sequence>
<dbReference type="SUPFAM" id="SSF56281">
    <property type="entry name" value="Metallo-hydrolase/oxidoreductase"/>
    <property type="match status" value="1"/>
</dbReference>
<dbReference type="GO" id="GO:0047555">
    <property type="term" value="F:3',5'-cyclic-GMP phosphodiesterase activity"/>
    <property type="evidence" value="ECO:0007669"/>
    <property type="project" value="TreeGrafter"/>
</dbReference>